<gene>
    <name evidence="2" type="ORF">DBRI00130_LOCUS6903</name>
</gene>
<name>A0A7S4QU90_9STRA</name>
<organism evidence="2">
    <name type="scientific">Ditylum brightwellii</name>
    <dbReference type="NCBI Taxonomy" id="49249"/>
    <lineage>
        <taxon>Eukaryota</taxon>
        <taxon>Sar</taxon>
        <taxon>Stramenopiles</taxon>
        <taxon>Ochrophyta</taxon>
        <taxon>Bacillariophyta</taxon>
        <taxon>Mediophyceae</taxon>
        <taxon>Lithodesmiophycidae</taxon>
        <taxon>Lithodesmiales</taxon>
        <taxon>Lithodesmiaceae</taxon>
        <taxon>Ditylum</taxon>
    </lineage>
</organism>
<evidence type="ECO:0000313" key="2">
    <source>
        <dbReference type="EMBL" id="CAE4591872.1"/>
    </source>
</evidence>
<reference evidence="2" key="1">
    <citation type="submission" date="2021-01" db="EMBL/GenBank/DDBJ databases">
        <authorList>
            <person name="Corre E."/>
            <person name="Pelletier E."/>
            <person name="Niang G."/>
            <person name="Scheremetjew M."/>
            <person name="Finn R."/>
            <person name="Kale V."/>
            <person name="Holt S."/>
            <person name="Cochrane G."/>
            <person name="Meng A."/>
            <person name="Brown T."/>
            <person name="Cohen L."/>
        </authorList>
    </citation>
    <scope>NUCLEOTIDE SEQUENCE</scope>
    <source>
        <strain evidence="2">GSO104</strain>
    </source>
</reference>
<dbReference type="AlphaFoldDB" id="A0A7S4QU90"/>
<protein>
    <submittedName>
        <fullName evidence="2">Uncharacterized protein</fullName>
    </submittedName>
</protein>
<sequence length="791" mass="90261">MQLELSPSNKINFREDPSRQVGDEGWICFDVNHADDGVHALYMSYASPHSCPCRIRIGDKEMNIGIACGRTGTSNAPREFDEGLFDLNEGPVTRVAFLAQRENEWPLIESFRFIPEDEVVKDELTEKAKKRIDKSLWHDSKAIIQTVVSSVRDLNTFDDDNEENCRDTGTTRRSFIHIDSKENAMPWHTAPTAVTFSFEIGIPCEEGWGEDDIEIVRAYLRGKAIKFTFDASHDSITIDGDPIGSREKGINWPIVSFYKKSDVIESVTLGLSSHRGEGTFNSLVLKKGCSKRHGHIEKRVLVGSHFDGPTYTFDRKRLGLDLWLTSIYAPKNSPITRYGFTLSSDSMSEFDPKEFELFWEWFIQMKHQMVINRDKQDQNNEEQQLIKEDYVRTKMSDLHDFLLSSFSCSPAIPSSIEGYLYGTSNHVNIVFDVFSVCIYRLPDGKSFQSILFVDGVQHNPDKSSVGELVLERNDILGFAINLALQDNDLLHQMGLAIPTQTENQFLDERELLPLRKDSLFRGNYENTPMARRIICILAMAGLRKITYETITNNESDEWDIYCLAAARRQLFGPKSIWWYYQLNFAALFTVLLQVLAPIFIIYRAFEEGKEVLTIDVYIVQILFCVYAIFYEVRSWDVDNSDKLVAWLCFLPEFSTKKLLFGMAINKLTKIVVSASIIIIIQHSFTVLDVTLNALAMYFILDVDNLLVNPAALEKIQKYSRNDFFTIKAKTAITYSQPMFSETELPLIKDLPSHYLAITSTNVSSFCVAFLIGGTLWLAIEPHLSGHFVPTF</sequence>
<feature type="transmembrane region" description="Helical" evidence="1">
    <location>
        <begin position="577"/>
        <end position="602"/>
    </location>
</feature>
<dbReference type="EMBL" id="HBNS01008509">
    <property type="protein sequence ID" value="CAE4591872.1"/>
    <property type="molecule type" value="Transcribed_RNA"/>
</dbReference>
<keyword evidence="1" id="KW-0472">Membrane</keyword>
<evidence type="ECO:0000256" key="1">
    <source>
        <dbReference type="SAM" id="Phobius"/>
    </source>
</evidence>
<keyword evidence="1" id="KW-1133">Transmembrane helix</keyword>
<feature type="transmembrane region" description="Helical" evidence="1">
    <location>
        <begin position="614"/>
        <end position="632"/>
    </location>
</feature>
<proteinExistence type="predicted"/>
<feature type="transmembrane region" description="Helical" evidence="1">
    <location>
        <begin position="754"/>
        <end position="779"/>
    </location>
</feature>
<accession>A0A7S4QU90</accession>
<keyword evidence="1" id="KW-0812">Transmembrane</keyword>